<evidence type="ECO:0000313" key="4">
    <source>
        <dbReference type="Proteomes" id="UP000521872"/>
    </source>
</evidence>
<dbReference type="AlphaFoldDB" id="A0A8H4R1X9"/>
<name>A0A8H4R1X9_9AGAR</name>
<organism evidence="3 4">
    <name type="scientific">Agrocybe pediades</name>
    <dbReference type="NCBI Taxonomy" id="84607"/>
    <lineage>
        <taxon>Eukaryota</taxon>
        <taxon>Fungi</taxon>
        <taxon>Dikarya</taxon>
        <taxon>Basidiomycota</taxon>
        <taxon>Agaricomycotina</taxon>
        <taxon>Agaricomycetes</taxon>
        <taxon>Agaricomycetidae</taxon>
        <taxon>Agaricales</taxon>
        <taxon>Agaricineae</taxon>
        <taxon>Strophariaceae</taxon>
        <taxon>Agrocybe</taxon>
    </lineage>
</organism>
<keyword evidence="2" id="KW-0732">Signal</keyword>
<evidence type="ECO:0000256" key="2">
    <source>
        <dbReference type="SAM" id="SignalP"/>
    </source>
</evidence>
<feature type="signal peptide" evidence="2">
    <location>
        <begin position="1"/>
        <end position="24"/>
    </location>
</feature>
<accession>A0A8H4R1X9</accession>
<evidence type="ECO:0000256" key="1">
    <source>
        <dbReference type="SAM" id="MobiDB-lite"/>
    </source>
</evidence>
<dbReference type="Proteomes" id="UP000521872">
    <property type="component" value="Unassembled WGS sequence"/>
</dbReference>
<reference evidence="3 4" key="1">
    <citation type="submission" date="2019-12" db="EMBL/GenBank/DDBJ databases">
        <authorList>
            <person name="Floudas D."/>
            <person name="Bentzer J."/>
            <person name="Ahren D."/>
            <person name="Johansson T."/>
            <person name="Persson P."/>
            <person name="Tunlid A."/>
        </authorList>
    </citation>
    <scope>NUCLEOTIDE SEQUENCE [LARGE SCALE GENOMIC DNA]</scope>
    <source>
        <strain evidence="3 4">CBS 102.39</strain>
    </source>
</reference>
<sequence length="728" mass="78201">MTTLMKSFCPLAVVFSLCAVLTVATSSTPPHRPPSSSATTFHVTSGSNENFFYRDNITTAQLLLTSTNASTNTTRRLVAALPAGNNGALVYFLPKDTDNSPQLNMELVNGSMISVTAENGNRGVQADMQFSANATLGVTIVGAVRALRDYVEGSGTMHEIFNYTLSSFSQTEVRLHRQYINATSPSPSVTSTRHSKPQPEIFKSVDLFLSIPPGSSARLSVKPSPKGSSAPPTIDIVLPPPSSTRGHSPKPPKASAPIVRFQVMTNETSLVGLDVDNLFLSPNEASTETLKSVLEDLPRDVANQVSFLTFQNKFTAGGWRFLTYFGRDSMIALRMLMPLLTPDAIEDALGAVIERANSTGALCHEETIGDYASFTYFSCRIASYNINRALPFFNANPPTPSQLLAFRPGQPVGNWRDSNQGTGYGTIPFDVNVALVPANLRAVDSLVRAGVLSLQALAVNTDGQNQGNGSMLDIVAMAQKWEEEAPGMFEVTVDGDTAEERLKAFVDAVDLDQSLLGNSSAAGDNVTFYALSLMPDGRPVEVLNSDLGFNLMYGTNVSAAFLQRVVDALTDYPRGLLTNVGMVVANPAYDSNTTNVHVLDRTAYHGTVVWSFQQALMAGGIARHLGFCNPNSTSVDINPPPSPLPAWCGDSLLVQSLQDAQRRLWSSIKGAFGNVYSEVWSYDFDETTKTFSVADLAALSPSGTESDAIQLWSYGFLGLVDPTASGSQ</sequence>
<evidence type="ECO:0000313" key="3">
    <source>
        <dbReference type="EMBL" id="KAF4621368.1"/>
    </source>
</evidence>
<feature type="region of interest" description="Disordered" evidence="1">
    <location>
        <begin position="216"/>
        <end position="254"/>
    </location>
</feature>
<feature type="chain" id="PRO_5034425738" evidence="2">
    <location>
        <begin position="25"/>
        <end position="728"/>
    </location>
</feature>
<gene>
    <name evidence="3" type="ORF">D9613_001000</name>
</gene>
<keyword evidence="4" id="KW-1185">Reference proteome</keyword>
<proteinExistence type="predicted"/>
<protein>
    <submittedName>
        <fullName evidence="3">Uncharacterized protein</fullName>
    </submittedName>
</protein>
<dbReference type="EMBL" id="JAACJL010000015">
    <property type="protein sequence ID" value="KAF4621368.1"/>
    <property type="molecule type" value="Genomic_DNA"/>
</dbReference>
<comment type="caution">
    <text evidence="3">The sequence shown here is derived from an EMBL/GenBank/DDBJ whole genome shotgun (WGS) entry which is preliminary data.</text>
</comment>